<feature type="transmembrane region" description="Helical" evidence="1">
    <location>
        <begin position="78"/>
        <end position="102"/>
    </location>
</feature>
<accession>A0ABW4MSG5</accession>
<comment type="caution">
    <text evidence="2">The sequence shown here is derived from an EMBL/GenBank/DDBJ whole genome shotgun (WGS) entry which is preliminary data.</text>
</comment>
<dbReference type="Proteomes" id="UP001597227">
    <property type="component" value="Unassembled WGS sequence"/>
</dbReference>
<evidence type="ECO:0000313" key="3">
    <source>
        <dbReference type="Proteomes" id="UP001597227"/>
    </source>
</evidence>
<keyword evidence="3" id="KW-1185">Reference proteome</keyword>
<proteinExistence type="predicted"/>
<protein>
    <submittedName>
        <fullName evidence="2">Uncharacterized protein</fullName>
    </submittedName>
</protein>
<evidence type="ECO:0000256" key="1">
    <source>
        <dbReference type="SAM" id="Phobius"/>
    </source>
</evidence>
<dbReference type="EMBL" id="JBHUEK010000028">
    <property type="protein sequence ID" value="MFD1780810.1"/>
    <property type="molecule type" value="Genomic_DNA"/>
</dbReference>
<dbReference type="RefSeq" id="WP_388040623.1">
    <property type="nucleotide sequence ID" value="NZ_JBHUEK010000028.1"/>
</dbReference>
<feature type="transmembrane region" description="Helical" evidence="1">
    <location>
        <begin position="141"/>
        <end position="167"/>
    </location>
</feature>
<keyword evidence="1" id="KW-0812">Transmembrane</keyword>
<sequence>MVFIGRFKDFLFLGLVLLAFTFAFVGGKYFSPIETNFTDLASDAIKDAVSTFTAPLKDATDNLETQSYNSSYNVSRSFWLPGLMYLLATIFSVFAVIIYTKFNEWKSLSNLDKLIKLAMIFVVCFMGFLFCISGFKYLLYGLFHALMFGVAFIILIIMALSILRVVAQPNRS</sequence>
<gene>
    <name evidence="2" type="ORF">ACFSFW_19335</name>
</gene>
<organism evidence="2 3">
    <name type="scientific">Fredinandcohnia salidurans</name>
    <dbReference type="NCBI Taxonomy" id="2595041"/>
    <lineage>
        <taxon>Bacteria</taxon>
        <taxon>Bacillati</taxon>
        <taxon>Bacillota</taxon>
        <taxon>Bacilli</taxon>
        <taxon>Bacillales</taxon>
        <taxon>Bacillaceae</taxon>
        <taxon>Fredinandcohnia</taxon>
    </lineage>
</organism>
<keyword evidence="1" id="KW-0472">Membrane</keyword>
<evidence type="ECO:0000313" key="2">
    <source>
        <dbReference type="EMBL" id="MFD1780810.1"/>
    </source>
</evidence>
<name>A0ABW4MSG5_9BACI</name>
<reference evidence="3" key="1">
    <citation type="journal article" date="2019" name="Int. J. Syst. Evol. Microbiol.">
        <title>The Global Catalogue of Microorganisms (GCM) 10K type strain sequencing project: providing services to taxonomists for standard genome sequencing and annotation.</title>
        <authorList>
            <consortium name="The Broad Institute Genomics Platform"/>
            <consortium name="The Broad Institute Genome Sequencing Center for Infectious Disease"/>
            <person name="Wu L."/>
            <person name="Ma J."/>
        </authorList>
    </citation>
    <scope>NUCLEOTIDE SEQUENCE [LARGE SCALE GENOMIC DNA]</scope>
    <source>
        <strain evidence="3">CCUG 15531</strain>
    </source>
</reference>
<keyword evidence="1" id="KW-1133">Transmembrane helix</keyword>
<feature type="transmembrane region" description="Helical" evidence="1">
    <location>
        <begin position="114"/>
        <end position="135"/>
    </location>
</feature>